<feature type="compositionally biased region" description="Basic residues" evidence="1">
    <location>
        <begin position="246"/>
        <end position="255"/>
    </location>
</feature>
<accession>A0A2M9HT51</accession>
<evidence type="ECO:0008006" key="4">
    <source>
        <dbReference type="Google" id="ProtNLM"/>
    </source>
</evidence>
<dbReference type="RefSeq" id="WP_100495764.1">
    <property type="nucleotide sequence ID" value="NZ_PGLQ01000001.1"/>
</dbReference>
<keyword evidence="3" id="KW-1185">Reference proteome</keyword>
<sequence length="264" mass="29677">MDENNTTRQFIQDLRSLKQGWPTLVLIANRQATIGVSMHGGHGTRSVAASPLNMGAFQLAEDISRLARILVRRMGLHAHHAMSTPGLLQGCILNLPRIESLIRDDWDRRNLAVHAHGLAERLDYLLNPPAGTRMIGWCPACSRELRADEQELAGGYLECPHCHATHKLKDIHELDMLRLRLSGVKGTPAQLQRLLEPWGIGIKADTIKKWGQRGIIPAVGHDGNAPVYLIWDVWQAHTRLDGYDRARRRSTSKTTKRIDADRTR</sequence>
<gene>
    <name evidence="2" type="ORF">CUU80_02340</name>
</gene>
<evidence type="ECO:0000313" key="3">
    <source>
        <dbReference type="Proteomes" id="UP000228755"/>
    </source>
</evidence>
<evidence type="ECO:0000313" key="2">
    <source>
        <dbReference type="EMBL" id="PJM79994.1"/>
    </source>
</evidence>
<dbReference type="Proteomes" id="UP000228755">
    <property type="component" value="Unassembled WGS sequence"/>
</dbReference>
<dbReference type="OrthoDB" id="3234149at2"/>
<proteinExistence type="predicted"/>
<name>A0A2M9HT51_9BIFI</name>
<comment type="caution">
    <text evidence="2">The sequence shown here is derived from an EMBL/GenBank/DDBJ whole genome shotgun (WGS) entry which is preliminary data.</text>
</comment>
<dbReference type="EMBL" id="PGLQ01000001">
    <property type="protein sequence ID" value="PJM79994.1"/>
    <property type="molecule type" value="Genomic_DNA"/>
</dbReference>
<organism evidence="2 3">
    <name type="scientific">Bifidobacterium scaligerum</name>
    <dbReference type="NCBI Taxonomy" id="2052656"/>
    <lineage>
        <taxon>Bacteria</taxon>
        <taxon>Bacillati</taxon>
        <taxon>Actinomycetota</taxon>
        <taxon>Actinomycetes</taxon>
        <taxon>Bifidobacteriales</taxon>
        <taxon>Bifidobacteriaceae</taxon>
        <taxon>Bifidobacterium</taxon>
    </lineage>
</organism>
<reference evidence="2 3" key="1">
    <citation type="submission" date="2017-11" db="EMBL/GenBank/DDBJ databases">
        <title>Draft genome sequences of strains TRE 1, TRE D, TRE H and TRI 7, isolated from tamarins, belonging to four potential novel Bifidobacterium species.</title>
        <authorList>
            <person name="Mattarelli P."/>
            <person name="Modesto M."/>
            <person name="Bonetti A."/>
            <person name="Puglisi E."/>
            <person name="Morelli L."/>
        </authorList>
    </citation>
    <scope>NUCLEOTIDE SEQUENCE [LARGE SCALE GENOMIC DNA]</scope>
    <source>
        <strain evidence="3">TRED</strain>
    </source>
</reference>
<protein>
    <recommendedName>
        <fullName evidence="4">PhnA protein</fullName>
    </recommendedName>
</protein>
<feature type="region of interest" description="Disordered" evidence="1">
    <location>
        <begin position="245"/>
        <end position="264"/>
    </location>
</feature>
<evidence type="ECO:0000256" key="1">
    <source>
        <dbReference type="SAM" id="MobiDB-lite"/>
    </source>
</evidence>
<dbReference type="AlphaFoldDB" id="A0A2M9HT51"/>